<evidence type="ECO:0000256" key="2">
    <source>
        <dbReference type="SAM" id="Phobius"/>
    </source>
</evidence>
<feature type="signal peptide" evidence="3">
    <location>
        <begin position="1"/>
        <end position="28"/>
    </location>
</feature>
<dbReference type="SMART" id="SM00635">
    <property type="entry name" value="BID_2"/>
    <property type="match status" value="3"/>
</dbReference>
<sequence length="506" mass="52395">MIRTAKKLAACVLMLGVLVCGTALSAAAAGLPVEAQNGVSLPWSKDVPAESISTGSYSANMLLGASQQLSPVVKPSYSTDSVVFLTDDSSVLTVSSSGVVQAVGVGTATITAAAGNQICAYTIVVSMDSSMIVTEMDLSLSSNTIYVGNSVSASLQVRPSSASNYATVTLTSSNEKIATVNSFGRVTGVAPGTATITAACGSVVATTTVTVLALPTDSTGTSGTVSSNSGQVITPSTNYIVLKPGATRTITAKATPASASQSFTFKSGNSSIATVSPSGVVTAVGTGSTSITISNGKATAMVTVIVNRSADASSGSDNSNADTNTPDDNTSIPLDPVVQTIQDSTEDQVVFNQSEVPIVTGEILNALRTTGKTLCVVGDGYTMNVSGKNVKSTTSEIDTAITFTESEEGLEFELDNGRALPCAVQLELDVSTYSRLYLYNTISNKWQYLNSYKDGVITADTAGRYLLTNQNLRFGNINWSFFIAGGVVVILIAVVYIAFKKRYWFW</sequence>
<dbReference type="Proteomes" id="UP000251281">
    <property type="component" value="Unassembled WGS sequence"/>
</dbReference>
<keyword evidence="2" id="KW-1133">Transmembrane helix</keyword>
<gene>
    <name evidence="5" type="ORF">C4N24_12650</name>
</gene>
<name>A0A329U2C7_9FIRM</name>
<proteinExistence type="predicted"/>
<organism evidence="5 6">
    <name type="scientific">Faecalibacterium prausnitzii</name>
    <dbReference type="NCBI Taxonomy" id="853"/>
    <lineage>
        <taxon>Bacteria</taxon>
        <taxon>Bacillati</taxon>
        <taxon>Bacillota</taxon>
        <taxon>Clostridia</taxon>
        <taxon>Eubacteriales</taxon>
        <taxon>Oscillospiraceae</taxon>
        <taxon>Faecalibacterium</taxon>
    </lineage>
</organism>
<dbReference type="InterPro" id="IPR008964">
    <property type="entry name" value="Invasin/intimin_cell_adhesion"/>
</dbReference>
<keyword evidence="2" id="KW-0812">Transmembrane</keyword>
<dbReference type="AlphaFoldDB" id="A0A329U2C7"/>
<feature type="domain" description="BIG2" evidence="4">
    <location>
        <begin position="227"/>
        <end position="303"/>
    </location>
</feature>
<reference evidence="5 6" key="1">
    <citation type="submission" date="2018-02" db="EMBL/GenBank/DDBJ databases">
        <title>Complete genome sequencing of Faecalibacterium prausnitzii strains isolated from the human gut.</title>
        <authorList>
            <person name="Fitzgerald B.C."/>
            <person name="Shkoporov A.N."/>
            <person name="Ross P.R."/>
            <person name="Hill C."/>
        </authorList>
    </citation>
    <scope>NUCLEOTIDE SEQUENCE [LARGE SCALE GENOMIC DNA]</scope>
    <source>
        <strain evidence="5 6">APC923/51-1</strain>
    </source>
</reference>
<keyword evidence="2" id="KW-0472">Membrane</keyword>
<dbReference type="RefSeq" id="WP_112091706.1">
    <property type="nucleotide sequence ID" value="NZ_PRLD01000015.1"/>
</dbReference>
<evidence type="ECO:0000256" key="1">
    <source>
        <dbReference type="SAM" id="MobiDB-lite"/>
    </source>
</evidence>
<dbReference type="SUPFAM" id="SSF49373">
    <property type="entry name" value="Invasin/intimin cell-adhesion fragments"/>
    <property type="match status" value="3"/>
</dbReference>
<dbReference type="InterPro" id="IPR003343">
    <property type="entry name" value="Big_2"/>
</dbReference>
<evidence type="ECO:0000313" key="6">
    <source>
        <dbReference type="Proteomes" id="UP000251281"/>
    </source>
</evidence>
<feature type="region of interest" description="Disordered" evidence="1">
    <location>
        <begin position="310"/>
        <end position="333"/>
    </location>
</feature>
<protein>
    <recommendedName>
        <fullName evidence="4">BIG2 domain-containing protein</fullName>
    </recommendedName>
</protein>
<evidence type="ECO:0000259" key="4">
    <source>
        <dbReference type="SMART" id="SM00635"/>
    </source>
</evidence>
<feature type="compositionally biased region" description="Low complexity" evidence="1">
    <location>
        <begin position="310"/>
        <end position="324"/>
    </location>
</feature>
<feature type="domain" description="BIG2" evidence="4">
    <location>
        <begin position="132"/>
        <end position="210"/>
    </location>
</feature>
<comment type="caution">
    <text evidence="5">The sequence shown here is derived from an EMBL/GenBank/DDBJ whole genome shotgun (WGS) entry which is preliminary data.</text>
</comment>
<evidence type="ECO:0000256" key="3">
    <source>
        <dbReference type="SAM" id="SignalP"/>
    </source>
</evidence>
<feature type="chain" id="PRO_5039355282" description="BIG2 domain-containing protein" evidence="3">
    <location>
        <begin position="29"/>
        <end position="506"/>
    </location>
</feature>
<feature type="domain" description="BIG2" evidence="4">
    <location>
        <begin position="48"/>
        <end position="120"/>
    </location>
</feature>
<keyword evidence="3" id="KW-0732">Signal</keyword>
<dbReference type="Pfam" id="PF02368">
    <property type="entry name" value="Big_2"/>
    <property type="match status" value="3"/>
</dbReference>
<accession>A0A329U2C7</accession>
<dbReference type="EMBL" id="PRLD01000015">
    <property type="protein sequence ID" value="RAW55393.1"/>
    <property type="molecule type" value="Genomic_DNA"/>
</dbReference>
<feature type="transmembrane region" description="Helical" evidence="2">
    <location>
        <begin position="479"/>
        <end position="499"/>
    </location>
</feature>
<dbReference type="Gene3D" id="2.60.40.1080">
    <property type="match status" value="3"/>
</dbReference>
<evidence type="ECO:0000313" key="5">
    <source>
        <dbReference type="EMBL" id="RAW55393.1"/>
    </source>
</evidence>